<dbReference type="Proteomes" id="UP000887540">
    <property type="component" value="Unplaced"/>
</dbReference>
<evidence type="ECO:0000313" key="2">
    <source>
        <dbReference type="WBParaSite" id="ACRNAN_scaffold12137.g24506.t1"/>
    </source>
</evidence>
<dbReference type="WBParaSite" id="ACRNAN_scaffold12137.g24506.t1">
    <property type="protein sequence ID" value="ACRNAN_scaffold12137.g24506.t1"/>
    <property type="gene ID" value="ACRNAN_scaffold12137.g24506"/>
</dbReference>
<protein>
    <submittedName>
        <fullName evidence="2">Uncharacterized protein</fullName>
    </submittedName>
</protein>
<keyword evidence="1" id="KW-1185">Reference proteome</keyword>
<evidence type="ECO:0000313" key="1">
    <source>
        <dbReference type="Proteomes" id="UP000887540"/>
    </source>
</evidence>
<proteinExistence type="predicted"/>
<reference evidence="2" key="1">
    <citation type="submission" date="2022-11" db="UniProtKB">
        <authorList>
            <consortium name="WormBaseParasite"/>
        </authorList>
    </citation>
    <scope>IDENTIFICATION</scope>
</reference>
<organism evidence="1 2">
    <name type="scientific">Acrobeloides nanus</name>
    <dbReference type="NCBI Taxonomy" id="290746"/>
    <lineage>
        <taxon>Eukaryota</taxon>
        <taxon>Metazoa</taxon>
        <taxon>Ecdysozoa</taxon>
        <taxon>Nematoda</taxon>
        <taxon>Chromadorea</taxon>
        <taxon>Rhabditida</taxon>
        <taxon>Tylenchina</taxon>
        <taxon>Cephalobomorpha</taxon>
        <taxon>Cephaloboidea</taxon>
        <taxon>Cephalobidae</taxon>
        <taxon>Acrobeloides</taxon>
    </lineage>
</organism>
<sequence>MIQHNSILNDDHRQGSKALAEPLFIAVIYTNYTIELVGMNSTGRPKVTDAKTNKRKWERRREFGSFEKVDFNKIRIKFGVVKLDLIDKFWPYTLKLAKQ</sequence>
<accession>A0A914CN64</accession>
<name>A0A914CN64_9BILA</name>
<dbReference type="AlphaFoldDB" id="A0A914CN64"/>